<keyword evidence="1" id="KW-1133">Transmembrane helix</keyword>
<evidence type="ECO:0000256" key="1">
    <source>
        <dbReference type="SAM" id="Phobius"/>
    </source>
</evidence>
<keyword evidence="1" id="KW-0472">Membrane</keyword>
<dbReference type="Proteomes" id="UP000020681">
    <property type="component" value="Unassembled WGS sequence"/>
</dbReference>
<organism evidence="2 3">
    <name type="scientific">Mycobacterium ulcerans str. Harvey</name>
    <dbReference type="NCBI Taxonomy" id="1299332"/>
    <lineage>
        <taxon>Bacteria</taxon>
        <taxon>Bacillati</taxon>
        <taxon>Actinomycetota</taxon>
        <taxon>Actinomycetes</taxon>
        <taxon>Mycobacteriales</taxon>
        <taxon>Mycobacteriaceae</taxon>
        <taxon>Mycobacterium</taxon>
        <taxon>Mycobacterium ulcerans group</taxon>
    </lineage>
</organism>
<protein>
    <submittedName>
        <fullName evidence="2">Uncharacterized protein</fullName>
    </submittedName>
</protein>
<evidence type="ECO:0000313" key="2">
    <source>
        <dbReference type="EMBL" id="EUA87038.1"/>
    </source>
</evidence>
<feature type="transmembrane region" description="Helical" evidence="1">
    <location>
        <begin position="21"/>
        <end position="44"/>
    </location>
</feature>
<comment type="caution">
    <text evidence="2">The sequence shown here is derived from an EMBL/GenBank/DDBJ whole genome shotgun (WGS) entry which is preliminary data.</text>
</comment>
<evidence type="ECO:0000313" key="3">
    <source>
        <dbReference type="Proteomes" id="UP000020681"/>
    </source>
</evidence>
<keyword evidence="3" id="KW-1185">Reference proteome</keyword>
<keyword evidence="1" id="KW-0812">Transmembrane</keyword>
<proteinExistence type="predicted"/>
<name>A0ABP3A6I8_MYCUL</name>
<dbReference type="EMBL" id="JAOL01000166">
    <property type="protein sequence ID" value="EUA87038.1"/>
    <property type="molecule type" value="Genomic_DNA"/>
</dbReference>
<sequence>MGRTRARHRAVRKPSPIRRRVSRILMTLVSVVALGMTGPDIGWLTAR</sequence>
<reference evidence="2 3" key="1">
    <citation type="submission" date="2014-01" db="EMBL/GenBank/DDBJ databases">
        <authorList>
            <person name="Dobos K."/>
            <person name="Lenaerts A."/>
            <person name="Ordway D."/>
            <person name="DeGroote M.A."/>
            <person name="Parker T."/>
            <person name="Sizemore C."/>
            <person name="Tallon L.J."/>
            <person name="Sadzewicz L.K."/>
            <person name="Sengamalay N."/>
            <person name="Fraser C.M."/>
            <person name="Hine E."/>
            <person name="Shefchek K.A."/>
            <person name="Das S.P."/>
            <person name="Tettelin H."/>
        </authorList>
    </citation>
    <scope>NUCLEOTIDE SEQUENCE [LARGE SCALE GENOMIC DNA]</scope>
    <source>
        <strain evidence="2 3">Harvey</strain>
    </source>
</reference>
<gene>
    <name evidence="2" type="ORF">I551_6514</name>
</gene>
<accession>A0ABP3A6I8</accession>